<dbReference type="Proteomes" id="UP001152797">
    <property type="component" value="Unassembled WGS sequence"/>
</dbReference>
<keyword evidence="5" id="KW-1185">Reference proteome</keyword>
<evidence type="ECO:0000313" key="3">
    <source>
        <dbReference type="EMBL" id="CAI4012527.1"/>
    </source>
</evidence>
<evidence type="ECO:0000313" key="4">
    <source>
        <dbReference type="EMBL" id="CAL4799839.1"/>
    </source>
</evidence>
<dbReference type="Pfam" id="PF19326">
    <property type="entry name" value="AMP_deaminase"/>
    <property type="match status" value="1"/>
</dbReference>
<comment type="caution">
    <text evidence="3">The sequence shown here is derived from an EMBL/GenBank/DDBJ whole genome shotgun (WGS) entry which is preliminary data.</text>
</comment>
<dbReference type="AlphaFoldDB" id="A0A9P1DNB7"/>
<dbReference type="GO" id="GO:0005829">
    <property type="term" value="C:cytosol"/>
    <property type="evidence" value="ECO:0007669"/>
    <property type="project" value="TreeGrafter"/>
</dbReference>
<dbReference type="EMBL" id="CAMXCT010005512">
    <property type="protein sequence ID" value="CAI4012527.1"/>
    <property type="molecule type" value="Genomic_DNA"/>
</dbReference>
<dbReference type="EMBL" id="CAMXCT020005512">
    <property type="protein sequence ID" value="CAL1165902.1"/>
    <property type="molecule type" value="Genomic_DNA"/>
</dbReference>
<proteinExistence type="inferred from homology"/>
<reference evidence="4 5" key="2">
    <citation type="submission" date="2024-05" db="EMBL/GenBank/DDBJ databases">
        <authorList>
            <person name="Chen Y."/>
            <person name="Shah S."/>
            <person name="Dougan E. K."/>
            <person name="Thang M."/>
            <person name="Chan C."/>
        </authorList>
    </citation>
    <scope>NUCLEOTIDE SEQUENCE [LARGE SCALE GENOMIC DNA]</scope>
</reference>
<dbReference type="SUPFAM" id="SSF51556">
    <property type="entry name" value="Metallo-dependent hydrolases"/>
    <property type="match status" value="1"/>
</dbReference>
<feature type="region of interest" description="Disordered" evidence="2">
    <location>
        <begin position="1"/>
        <end position="22"/>
    </location>
</feature>
<dbReference type="EMBL" id="CAMXCT030005512">
    <property type="protein sequence ID" value="CAL4799839.1"/>
    <property type="molecule type" value="Genomic_DNA"/>
</dbReference>
<dbReference type="OrthoDB" id="438470at2759"/>
<reference evidence="3" key="1">
    <citation type="submission" date="2022-10" db="EMBL/GenBank/DDBJ databases">
        <authorList>
            <person name="Chen Y."/>
            <person name="Dougan E. K."/>
            <person name="Chan C."/>
            <person name="Rhodes N."/>
            <person name="Thang M."/>
        </authorList>
    </citation>
    <scope>NUCLEOTIDE SEQUENCE</scope>
</reference>
<accession>A0A9P1DNB7</accession>
<name>A0A9P1DNB7_9DINO</name>
<dbReference type="InterPro" id="IPR032466">
    <property type="entry name" value="Metal_Hydrolase"/>
</dbReference>
<gene>
    <name evidence="3" type="ORF">C1SCF055_LOCUS37579</name>
</gene>
<comment type="similarity">
    <text evidence="1">Belongs to the metallo-dependent hydrolases superfamily. Adenosine and AMP deaminases family.</text>
</comment>
<evidence type="ECO:0000256" key="1">
    <source>
        <dbReference type="ARBA" id="ARBA00006676"/>
    </source>
</evidence>
<organism evidence="3">
    <name type="scientific">Cladocopium goreaui</name>
    <dbReference type="NCBI Taxonomy" id="2562237"/>
    <lineage>
        <taxon>Eukaryota</taxon>
        <taxon>Sar</taxon>
        <taxon>Alveolata</taxon>
        <taxon>Dinophyceae</taxon>
        <taxon>Suessiales</taxon>
        <taxon>Symbiodiniaceae</taxon>
        <taxon>Cladocopium</taxon>
    </lineage>
</organism>
<evidence type="ECO:0000256" key="2">
    <source>
        <dbReference type="SAM" id="MobiDB-lite"/>
    </source>
</evidence>
<dbReference type="GO" id="GO:0032264">
    <property type="term" value="P:IMP salvage"/>
    <property type="evidence" value="ECO:0007669"/>
    <property type="project" value="InterPro"/>
</dbReference>
<evidence type="ECO:0000313" key="5">
    <source>
        <dbReference type="Proteomes" id="UP001152797"/>
    </source>
</evidence>
<dbReference type="Gene3D" id="3.20.20.140">
    <property type="entry name" value="Metal-dependent hydrolases"/>
    <property type="match status" value="1"/>
</dbReference>
<sequence length="715" mass="78308">MTSFTELLNRTKPLPEPEVPAEAEAPAGLQVAQMLYTLLWETVGTGTKQELGPFLANYVERRFGETNIKRRVLTAGAGSSICSVLKGCDAVMVESGGRQPSSEELAAGQMLLEIRQLRRKYLSFAPQAAGNSHAASFTAIAWKEFEGDYERLLQLLGSSALWNFCRRRLAAARGLFEAHRALNEDNEDEEAAGRGLTRVDNCIQLARALPPGRLMDVFHSKLAEGNDKDEDAGALRKLLEGRDAGGWQRPPGPQELTADADEPVPAMQSLKGLFSCTTNVVHGSYLRETTSALLRRLERSSHASGGVTLAELRLPLHAEGDAWVDLARWASDLGSLSSRACWVVQLPVTSYAALKGRRAILDYGELLDNAFGPLVKLVTEEPHGEVWLKLQELLHHVVAFELSACLAVTEPLNGEVPEPSEWNESHSPPLAYQFYHLWARLKGLNCARARSKQKELGLRAAASSPEALACAYLLGASSVSGCGSLSSHLPLQYLYMLDQVGVAVSQCSKRSLGEAGALQKLFTHGLRVALCTEDPAVSHWSDDPLGQEYGLAHSAGFSNADLAELARNSQWISSFESFAREEENVEEQEAMGWELQMPDFSCSSSSSLFLPKKISRTPLTGWRKTRNRSQRSHCFFSSHRRWVLFPWDDPREGLLYFSRGPGSITTLDLIGTSKTCLVFAGIFLKKSTHGGFSTTPWQPLRSSCPLSSCTATGGD</sequence>
<dbReference type="GO" id="GO:0046033">
    <property type="term" value="P:AMP metabolic process"/>
    <property type="evidence" value="ECO:0007669"/>
    <property type="project" value="TreeGrafter"/>
</dbReference>
<protein>
    <submittedName>
        <fullName evidence="4">Probable amp deaminase</fullName>
    </submittedName>
</protein>
<dbReference type="GO" id="GO:0003876">
    <property type="term" value="F:AMP deaminase activity"/>
    <property type="evidence" value="ECO:0007669"/>
    <property type="project" value="InterPro"/>
</dbReference>
<dbReference type="InterPro" id="IPR006329">
    <property type="entry name" value="AMPD"/>
</dbReference>
<dbReference type="PANTHER" id="PTHR11359:SF0">
    <property type="entry name" value="AMP DEAMINASE"/>
    <property type="match status" value="1"/>
</dbReference>
<dbReference type="PANTHER" id="PTHR11359">
    <property type="entry name" value="AMP DEAMINASE"/>
    <property type="match status" value="1"/>
</dbReference>